<evidence type="ECO:0000313" key="3">
    <source>
        <dbReference type="Proteomes" id="UP000238413"/>
    </source>
</evidence>
<protein>
    <recommendedName>
        <fullName evidence="4">Protein kilB</fullName>
    </recommendedName>
</protein>
<keyword evidence="3" id="KW-1185">Reference proteome</keyword>
<evidence type="ECO:0000256" key="1">
    <source>
        <dbReference type="SAM" id="Phobius"/>
    </source>
</evidence>
<dbReference type="EMBL" id="CP026653">
    <property type="protein sequence ID" value="AVH61773.1"/>
    <property type="molecule type" value="Genomic_DNA"/>
</dbReference>
<accession>A0ABM6T3V6</accession>
<proteinExistence type="predicted"/>
<dbReference type="Proteomes" id="UP000238413">
    <property type="component" value="Plasmid unnamed1"/>
</dbReference>
<gene>
    <name evidence="2" type="ORF">C4B68_40445</name>
</gene>
<keyword evidence="1" id="KW-0812">Transmembrane</keyword>
<keyword evidence="1" id="KW-1133">Transmembrane helix</keyword>
<sequence length="157" mass="17112">MTMELASSTITGVIGLLGILVGFRLQERSAARRDGLARQTQQRQELRQVFVRFLTRLAAMRRLQGERSVLREAGASEAEQAAAKTAALEARTAVGEALTELQLLTDDPHVLELAARVVDVTFTLHEAPDRADRDRRGDLARAAHNAFVAAAGRLARA</sequence>
<geneLocation type="plasmid" evidence="2 3">
    <name>unnamed1</name>
</geneLocation>
<evidence type="ECO:0008006" key="4">
    <source>
        <dbReference type="Google" id="ProtNLM"/>
    </source>
</evidence>
<feature type="transmembrane region" description="Helical" evidence="1">
    <location>
        <begin position="6"/>
        <end position="23"/>
    </location>
</feature>
<organism evidence="2 3">
    <name type="scientific">Streptomyces dengpaensis</name>
    <dbReference type="NCBI Taxonomy" id="2049881"/>
    <lineage>
        <taxon>Bacteria</taxon>
        <taxon>Bacillati</taxon>
        <taxon>Actinomycetota</taxon>
        <taxon>Actinomycetes</taxon>
        <taxon>Kitasatosporales</taxon>
        <taxon>Streptomycetaceae</taxon>
        <taxon>Streptomyces</taxon>
    </lineage>
</organism>
<reference evidence="2 3" key="1">
    <citation type="submission" date="2018-02" db="EMBL/GenBank/DDBJ databases">
        <title>Complete genome sequence of Streptomyces dengpaensis, the producer of angucyclines.</title>
        <authorList>
            <person name="Yumei L."/>
        </authorList>
    </citation>
    <scope>NUCLEOTIDE SEQUENCE [LARGE SCALE GENOMIC DNA]</scope>
    <source>
        <strain evidence="2 3">XZHG99</strain>
        <plasmid evidence="2 3">unnamed1</plasmid>
    </source>
</reference>
<keyword evidence="1" id="KW-0472">Membrane</keyword>
<keyword evidence="2" id="KW-0614">Plasmid</keyword>
<evidence type="ECO:0000313" key="2">
    <source>
        <dbReference type="EMBL" id="AVH61773.1"/>
    </source>
</evidence>
<name>A0ABM6T3V6_9ACTN</name>